<dbReference type="Proteomes" id="UP000582016">
    <property type="component" value="Unassembled WGS sequence"/>
</dbReference>
<evidence type="ECO:0008006" key="3">
    <source>
        <dbReference type="Google" id="ProtNLM"/>
    </source>
</evidence>
<dbReference type="AlphaFoldDB" id="A0A8H5K1Z4"/>
<accession>A0A8H5K1Z4</accession>
<keyword evidence="2" id="KW-1185">Reference proteome</keyword>
<dbReference type="PANTHER" id="PTHR37542:SF3">
    <property type="entry name" value="PRION-INHIBITION AND PROPAGATION HELO DOMAIN-CONTAINING PROTEIN"/>
    <property type="match status" value="1"/>
</dbReference>
<evidence type="ECO:0000313" key="2">
    <source>
        <dbReference type="Proteomes" id="UP000582016"/>
    </source>
</evidence>
<name>A0A8H5K1Z4_9HYPO</name>
<dbReference type="PANTHER" id="PTHR37542">
    <property type="entry name" value="HELO DOMAIN-CONTAINING PROTEIN-RELATED"/>
    <property type="match status" value="1"/>
</dbReference>
<sequence length="135" mass="15046">MSTDNGGTVIILRLQPKLAIATTITQSISSPFTQTSKTKFKCSYDLYSLGVVLIEIGLWKQIDSFRPEGSHALAFKRHLEERVAPNLKFYTGEKYALAVLNCLDTSKIAPDGDEDWRLSDAFSRKVISELESCQA</sequence>
<dbReference type="OrthoDB" id="1911848at2759"/>
<gene>
    <name evidence="1" type="ORF">FPHYL_4820</name>
</gene>
<proteinExistence type="predicted"/>
<evidence type="ECO:0000313" key="1">
    <source>
        <dbReference type="EMBL" id="KAF5564200.1"/>
    </source>
</evidence>
<dbReference type="EMBL" id="JAAOAQ010000156">
    <property type="protein sequence ID" value="KAF5564200.1"/>
    <property type="molecule type" value="Genomic_DNA"/>
</dbReference>
<protein>
    <recommendedName>
        <fullName evidence="3">Protein kinase domain-containing protein</fullName>
    </recommendedName>
</protein>
<reference evidence="1 2" key="1">
    <citation type="submission" date="2020-05" db="EMBL/GenBank/DDBJ databases">
        <title>Identification and distribution of gene clusters putatively required for synthesis of sphingolipid metabolism inhibitors in phylogenetically diverse species of the filamentous fungus Fusarium.</title>
        <authorList>
            <person name="Kim H.-S."/>
            <person name="Busman M."/>
            <person name="Brown D.W."/>
            <person name="Divon H."/>
            <person name="Uhlig S."/>
            <person name="Proctor R.H."/>
        </authorList>
    </citation>
    <scope>NUCLEOTIDE SEQUENCE [LARGE SCALE GENOMIC DNA]</scope>
    <source>
        <strain evidence="1 2">NRRL 13617</strain>
    </source>
</reference>
<comment type="caution">
    <text evidence="1">The sequence shown here is derived from an EMBL/GenBank/DDBJ whole genome shotgun (WGS) entry which is preliminary data.</text>
</comment>
<organism evidence="1 2">
    <name type="scientific">Fusarium phyllophilum</name>
    <dbReference type="NCBI Taxonomy" id="47803"/>
    <lineage>
        <taxon>Eukaryota</taxon>
        <taxon>Fungi</taxon>
        <taxon>Dikarya</taxon>
        <taxon>Ascomycota</taxon>
        <taxon>Pezizomycotina</taxon>
        <taxon>Sordariomycetes</taxon>
        <taxon>Hypocreomycetidae</taxon>
        <taxon>Hypocreales</taxon>
        <taxon>Nectriaceae</taxon>
        <taxon>Fusarium</taxon>
        <taxon>Fusarium fujikuroi species complex</taxon>
    </lineage>
</organism>